<proteinExistence type="predicted"/>
<organism evidence="3 4">
    <name type="scientific">Glycomyces paridis</name>
    <dbReference type="NCBI Taxonomy" id="2126555"/>
    <lineage>
        <taxon>Bacteria</taxon>
        <taxon>Bacillati</taxon>
        <taxon>Actinomycetota</taxon>
        <taxon>Actinomycetes</taxon>
        <taxon>Glycomycetales</taxon>
        <taxon>Glycomycetaceae</taxon>
        <taxon>Glycomyces</taxon>
    </lineage>
</organism>
<dbReference type="SUPFAM" id="SSF49785">
    <property type="entry name" value="Galactose-binding domain-like"/>
    <property type="match status" value="2"/>
</dbReference>
<evidence type="ECO:0000313" key="4">
    <source>
        <dbReference type="Proteomes" id="UP000305792"/>
    </source>
</evidence>
<feature type="chain" id="PRO_5020487453" description="CBM6 domain-containing protein" evidence="1">
    <location>
        <begin position="29"/>
        <end position="902"/>
    </location>
</feature>
<dbReference type="CDD" id="cd02795">
    <property type="entry name" value="CBM6-CBM35-CBM36_like"/>
    <property type="match status" value="1"/>
</dbReference>
<reference evidence="3 4" key="1">
    <citation type="journal article" date="2018" name="Int. J. Syst. Evol. Microbiol.">
        <title>Glycomyces paridis sp. nov., isolated from the medicinal plant Paris polyphylla.</title>
        <authorList>
            <person name="Fang X.M."/>
            <person name="Bai J.L."/>
            <person name="Su J."/>
            <person name="Zhao L.L."/>
            <person name="Liu H.Y."/>
            <person name="Ma B.P."/>
            <person name="Zhang Y.Q."/>
            <person name="Yu L.Y."/>
        </authorList>
    </citation>
    <scope>NUCLEOTIDE SEQUENCE [LARGE SCALE GENOMIC DNA]</scope>
    <source>
        <strain evidence="3 4">CPCC 204357</strain>
    </source>
</reference>
<dbReference type="Gene3D" id="3.20.20.80">
    <property type="entry name" value="Glycosidases"/>
    <property type="match status" value="1"/>
</dbReference>
<dbReference type="EMBL" id="STGX01000022">
    <property type="protein sequence ID" value="THV23477.1"/>
    <property type="molecule type" value="Genomic_DNA"/>
</dbReference>
<dbReference type="SUPFAM" id="SSF51445">
    <property type="entry name" value="(Trans)glycosidases"/>
    <property type="match status" value="1"/>
</dbReference>
<dbReference type="InterPro" id="IPR005084">
    <property type="entry name" value="CBM6"/>
</dbReference>
<feature type="domain" description="CBM6" evidence="2">
    <location>
        <begin position="749"/>
        <end position="888"/>
    </location>
</feature>
<dbReference type="GO" id="GO:0030246">
    <property type="term" value="F:carbohydrate binding"/>
    <property type="evidence" value="ECO:0007669"/>
    <property type="project" value="InterPro"/>
</dbReference>
<dbReference type="Proteomes" id="UP000305792">
    <property type="component" value="Unassembled WGS sequence"/>
</dbReference>
<dbReference type="AlphaFoldDB" id="A0A4S8P0C7"/>
<evidence type="ECO:0000256" key="1">
    <source>
        <dbReference type="SAM" id="SignalP"/>
    </source>
</evidence>
<gene>
    <name evidence="3" type="ORF">E9998_23030</name>
</gene>
<feature type="signal peptide" evidence="1">
    <location>
        <begin position="1"/>
        <end position="28"/>
    </location>
</feature>
<dbReference type="InterPro" id="IPR008979">
    <property type="entry name" value="Galactose-bd-like_sf"/>
</dbReference>
<dbReference type="OrthoDB" id="9760056at2"/>
<evidence type="ECO:0000259" key="2">
    <source>
        <dbReference type="PROSITE" id="PS51175"/>
    </source>
</evidence>
<dbReference type="PROSITE" id="PS51175">
    <property type="entry name" value="CBM6"/>
    <property type="match status" value="2"/>
</dbReference>
<keyword evidence="4" id="KW-1185">Reference proteome</keyword>
<accession>A0A4S8P0C7</accession>
<name>A0A4S8P0C7_9ACTN</name>
<sequence>MRKTMTIAAAAAVAATAVTGLNPPPAAAAAETEVLSVDFADRTGDFRGGATGTLYGFGDEGAPTQALVNGAHITNTSQKAPYGTQHPSGDAVKVEDGFFAKHGEDMYIYVQDYYPEWPYNGGRLPGDDRTYDLADGTYTEAPNGVWDYLEVVEFVAEAVATDSDRPQDYVFIPFNEPDGGNWYPDWANQKDRFLADWQASYDKIQEVWARHGLGHARIGGPGDTRWQPERSADILAFAKEHDSLPDVFIWHELGIDNLANYRRNFADYRALEAELGIDPIPVNITEYGMLRDMGVPGQLVQWLAMFEDTKVDAQTAYWNYAGNLSDNTARPNGANAGWWMFKWYGDLAGSETVRVTPPSPDTVDTLQGIGAVDEANRRATVLFGGTDADVSLDLSGLDASLFGDRVDVEVREAALTGAEGLAGTPRVVAAHDGVAVDDGALELQVATYDRYAAYQVVITPDQTRDIEAGAEGQAWTAVSEAEDLALTDATVYTHDPKGSGGWQFLASGGQDVGSFNKPTSKADWNIEVPGDGTYRLQVIGGAPGVPGRHALFVDGEAAGTIQYAADLGLNSTSKWQYRGSAEVLVELAEGGHELSIRSSEDGANLLPNADITLDKVSLTAVSGGEPTAYPASTFRLTDGATLDWARNAPLRGGAALDGDARADLYATAIETGYHDLVVDWASDGNSSVELSVNGVPTATLDAARKGTWRSTARVHLVEGINEIELRSPDGALVSSLTTVRARESDDAAVTVEAEEAVLHGAASATTLADATGTNASGSTFVGWIGGGADNYLEIPRDGFAAPGDYDVTVHYANAELSGDHDYNPQVVDRLLQVREGGEEVGHAYFRYTYSWDSFSQRSIAVTLSTTDQTLRLGNTEAWAPNIDKVVIAPRLLEEPTTVGLRK</sequence>
<keyword evidence="1" id="KW-0732">Signal</keyword>
<dbReference type="CDD" id="cd04081">
    <property type="entry name" value="CBM35_galactosidase-like"/>
    <property type="match status" value="1"/>
</dbReference>
<dbReference type="InterPro" id="IPR017853">
    <property type="entry name" value="GH"/>
</dbReference>
<dbReference type="Gene3D" id="2.60.120.260">
    <property type="entry name" value="Galactose-binding domain-like"/>
    <property type="match status" value="3"/>
</dbReference>
<evidence type="ECO:0000313" key="3">
    <source>
        <dbReference type="EMBL" id="THV23477.1"/>
    </source>
</evidence>
<feature type="domain" description="CBM6" evidence="2">
    <location>
        <begin position="477"/>
        <end position="619"/>
    </location>
</feature>
<comment type="caution">
    <text evidence="3">The sequence shown here is derived from an EMBL/GenBank/DDBJ whole genome shotgun (WGS) entry which is preliminary data.</text>
</comment>
<protein>
    <recommendedName>
        <fullName evidence="2">CBM6 domain-containing protein</fullName>
    </recommendedName>
</protein>